<sequence>MKTDFQFTLALVEDFFQQPAIQSRLQLITQHRITGWEIWLQVEFACFIDTYPEIGNWYRECQYDIDKRRSNTRKSMAIDFAFRRKHTNKDKYIALEVKQSLSTTQCIHNLFKDVEKVWHMKSSEDDLRSMWCLGIHPSSSQVEVRNTVMKYAKKYDFELDNGCIEYQLIEGTDWGFTLF</sequence>
<proteinExistence type="predicted"/>
<dbReference type="Proteomes" id="UP001155587">
    <property type="component" value="Unassembled WGS sequence"/>
</dbReference>
<dbReference type="EMBL" id="JAKRRY010000023">
    <property type="protein sequence ID" value="MCW8347595.1"/>
    <property type="molecule type" value="Genomic_DNA"/>
</dbReference>
<reference evidence="1" key="1">
    <citation type="submission" date="2022-02" db="EMBL/GenBank/DDBJ databases">
        <title>Vibrio sp. nov, a new bacterium isolated from seawater.</title>
        <authorList>
            <person name="Yuan Y."/>
        </authorList>
    </citation>
    <scope>NUCLEOTIDE SEQUENCE</scope>
    <source>
        <strain evidence="1">ZSDZ65</strain>
    </source>
</reference>
<evidence type="ECO:0000313" key="1">
    <source>
        <dbReference type="EMBL" id="MCW8347595.1"/>
    </source>
</evidence>
<dbReference type="RefSeq" id="WP_265676123.1">
    <property type="nucleotide sequence ID" value="NZ_JAKRRY010000023.1"/>
</dbReference>
<keyword evidence="2" id="KW-1185">Reference proteome</keyword>
<evidence type="ECO:0000313" key="2">
    <source>
        <dbReference type="Proteomes" id="UP001155587"/>
    </source>
</evidence>
<gene>
    <name evidence="1" type="ORF">MD535_16460</name>
</gene>
<comment type="caution">
    <text evidence="1">The sequence shown here is derived from an EMBL/GenBank/DDBJ whole genome shotgun (WGS) entry which is preliminary data.</text>
</comment>
<organism evidence="1 2">
    <name type="scientific">Vibrio qingdaonensis</name>
    <dbReference type="NCBI Taxonomy" id="2829491"/>
    <lineage>
        <taxon>Bacteria</taxon>
        <taxon>Pseudomonadati</taxon>
        <taxon>Pseudomonadota</taxon>
        <taxon>Gammaproteobacteria</taxon>
        <taxon>Vibrionales</taxon>
        <taxon>Vibrionaceae</taxon>
        <taxon>Vibrio</taxon>
    </lineage>
</organism>
<protein>
    <submittedName>
        <fullName evidence="1">Uncharacterized protein</fullName>
    </submittedName>
</protein>
<dbReference type="AlphaFoldDB" id="A0A9X3CSD1"/>
<accession>A0A9X3CSD1</accession>
<name>A0A9X3CSD1_9VIBR</name>